<keyword evidence="2" id="KW-1185">Reference proteome</keyword>
<comment type="caution">
    <text evidence="1">The sequence shown here is derived from an EMBL/GenBank/DDBJ whole genome shotgun (WGS) entry which is preliminary data.</text>
</comment>
<gene>
    <name evidence="1" type="ORF">LRS37_05210</name>
</gene>
<name>A0ABS8QGK1_9BACI</name>
<dbReference type="Proteomes" id="UP001162836">
    <property type="component" value="Unassembled WGS sequence"/>
</dbReference>
<evidence type="ECO:0000313" key="2">
    <source>
        <dbReference type="Proteomes" id="UP001162836"/>
    </source>
</evidence>
<sequence>MIVKVRFEYEEDIDYMVCPAKVGRNINQLQKDFFKWLYNRENNHPYWEVVEEDEEGNIIYGVCYGTDAFIYWLNKVRFTKGKSVARVIEVPKVPPKKKQLRSNKLGGCLKSPFKRKMNPN</sequence>
<dbReference type="RefSeq" id="WP_231314470.1">
    <property type="nucleotide sequence ID" value="NZ_JAJODE010000009.1"/>
</dbReference>
<evidence type="ECO:0000313" key="1">
    <source>
        <dbReference type="EMBL" id="MCD4838278.1"/>
    </source>
</evidence>
<dbReference type="EMBL" id="JAJODE010000009">
    <property type="protein sequence ID" value="MCD4838278.1"/>
    <property type="molecule type" value="Genomic_DNA"/>
</dbReference>
<accession>A0ABS8QGK1</accession>
<proteinExistence type="predicted"/>
<organism evidence="1 2">
    <name type="scientific">Neobacillus sedimentimangrovi</name>
    <dbReference type="NCBI Taxonomy" id="2699460"/>
    <lineage>
        <taxon>Bacteria</taxon>
        <taxon>Bacillati</taxon>
        <taxon>Bacillota</taxon>
        <taxon>Bacilli</taxon>
        <taxon>Bacillales</taxon>
        <taxon>Bacillaceae</taxon>
        <taxon>Neobacillus</taxon>
    </lineage>
</organism>
<reference evidence="1 2" key="1">
    <citation type="journal article" date="2023" name="Antonie Van Leeuwenhoek">
        <title>Unveiling the genomic potential of a novel thermostable glycoside hydrolases producing Neobacillus sedimentimangrovi UE25.</title>
        <authorList>
            <person name="Ejaz U."/>
            <person name="Saleem F."/>
            <person name="Rashid R."/>
            <person name="Hasan K.A."/>
            <person name="Syed M.N."/>
            <person name="Sohail M."/>
        </authorList>
    </citation>
    <scope>NUCLEOTIDE SEQUENCE [LARGE SCALE GENOMIC DNA]</scope>
    <source>
        <strain evidence="1 2">UE25</strain>
    </source>
</reference>
<protein>
    <submittedName>
        <fullName evidence="1">Uncharacterized protein</fullName>
    </submittedName>
</protein>